<dbReference type="Pfam" id="PF18859">
    <property type="entry name" value="acVLRF1"/>
    <property type="match status" value="1"/>
</dbReference>
<sequence>MPDRVLTVPPERLAAWLAGFTQRHGATTHRAGPDAVVVEAADGAVASCAVPFPPLLPEDAEPYGGLLVHAARERRVGVLLVRRGGYAAGVFHGATLVASKVGSRHVQGRTAAGGQSQQRFARRREKQAREAFEAAADVAARIILPHAAELDAVVTGGDRAAVDHVLADRRLTALAALRDRSAGLPHLAVPDPKQSVLEAAPAAYRAIRISLSEPDVTA</sequence>
<evidence type="ECO:0000313" key="2">
    <source>
        <dbReference type="EMBL" id="RIQ31223.1"/>
    </source>
</evidence>
<feature type="domain" description="Actinobacteria/chloroflexi VLRF1 release factor" evidence="1">
    <location>
        <begin position="74"/>
        <end position="209"/>
    </location>
</feature>
<proteinExistence type="predicted"/>
<dbReference type="EMBL" id="QUAL01000053">
    <property type="protein sequence ID" value="RIQ31223.1"/>
    <property type="molecule type" value="Genomic_DNA"/>
</dbReference>
<evidence type="ECO:0000259" key="1">
    <source>
        <dbReference type="Pfam" id="PF18859"/>
    </source>
</evidence>
<dbReference type="Proteomes" id="UP000284057">
    <property type="component" value="Unassembled WGS sequence"/>
</dbReference>
<protein>
    <recommendedName>
        <fullName evidence="1">Actinobacteria/chloroflexi VLRF1 release factor domain-containing protein</fullName>
    </recommendedName>
</protein>
<dbReference type="RefSeq" id="WP_119659156.1">
    <property type="nucleotide sequence ID" value="NZ_QUAL01000053.1"/>
</dbReference>
<evidence type="ECO:0000313" key="3">
    <source>
        <dbReference type="Proteomes" id="UP000284057"/>
    </source>
</evidence>
<dbReference type="InterPro" id="IPR040783">
    <property type="entry name" value="VLRF1"/>
</dbReference>
<dbReference type="Gene3D" id="3.30.420.60">
    <property type="entry name" value="eRF1 domain 2"/>
    <property type="match status" value="1"/>
</dbReference>
<comment type="caution">
    <text evidence="2">The sequence shown here is derived from an EMBL/GenBank/DDBJ whole genome shotgun (WGS) entry which is preliminary data.</text>
</comment>
<keyword evidence="3" id="KW-1185">Reference proteome</keyword>
<dbReference type="NCBIfam" id="NF041024">
    <property type="entry name" value="acVLRF1_NCBI"/>
    <property type="match status" value="1"/>
</dbReference>
<name>A0A418KUX5_9ACTN</name>
<dbReference type="AlphaFoldDB" id="A0A418KUX5"/>
<dbReference type="OrthoDB" id="3728778at2"/>
<gene>
    <name evidence="2" type="ORF">DY240_06615</name>
</gene>
<reference evidence="2 3" key="1">
    <citation type="submission" date="2018-09" db="EMBL/GenBank/DDBJ databases">
        <title>Isolation, diversity and antifungal activity of actinobacteria from wheat.</title>
        <authorList>
            <person name="Han C."/>
        </authorList>
    </citation>
    <scope>NUCLEOTIDE SEQUENCE [LARGE SCALE GENOMIC DNA]</scope>
    <source>
        <strain evidence="2 3">NEAU-YY265</strain>
    </source>
</reference>
<dbReference type="SUPFAM" id="SSF53137">
    <property type="entry name" value="Translational machinery components"/>
    <property type="match status" value="1"/>
</dbReference>
<dbReference type="InterPro" id="IPR042226">
    <property type="entry name" value="eFR1_2_sf"/>
</dbReference>
<accession>A0A418KUX5</accession>
<organism evidence="2 3">
    <name type="scientific">Jiangella rhizosphaerae</name>
    <dbReference type="NCBI Taxonomy" id="2293569"/>
    <lineage>
        <taxon>Bacteria</taxon>
        <taxon>Bacillati</taxon>
        <taxon>Actinomycetota</taxon>
        <taxon>Actinomycetes</taxon>
        <taxon>Jiangellales</taxon>
        <taxon>Jiangellaceae</taxon>
        <taxon>Jiangella</taxon>
    </lineage>
</organism>